<proteinExistence type="predicted"/>
<dbReference type="AlphaFoldDB" id="A0AA40AS76"/>
<dbReference type="Proteomes" id="UP001172102">
    <property type="component" value="Unassembled WGS sequence"/>
</dbReference>
<sequence>MMFAIITAHRAIYYSVYPDLDILHQVISLVCLILFLMRKTKYKQPSKIPARDLSAYLPRPIGIAKTAENTNDSISDPGLTAEALVRKTIMITLLIPSAALKDSCTPPEPTLRNRRPGPGTLILVFWAWGKSGPDLGCSFRLTSTARHAGQGPHSKTWIAREHACSGSLSRPVPHGVAPPEMRVSRETDKMNANNKVVLGVTKDLRGDNMHRLKITFLTFALNLYCFLGSCRAGEAPYRCQDLAAAQIAPVVNGE</sequence>
<organism evidence="1 2">
    <name type="scientific">Lasiosphaeris hirsuta</name>
    <dbReference type="NCBI Taxonomy" id="260670"/>
    <lineage>
        <taxon>Eukaryota</taxon>
        <taxon>Fungi</taxon>
        <taxon>Dikarya</taxon>
        <taxon>Ascomycota</taxon>
        <taxon>Pezizomycotina</taxon>
        <taxon>Sordariomycetes</taxon>
        <taxon>Sordariomycetidae</taxon>
        <taxon>Sordariales</taxon>
        <taxon>Lasiosphaeriaceae</taxon>
        <taxon>Lasiosphaeris</taxon>
    </lineage>
</organism>
<gene>
    <name evidence="1" type="ORF">B0H67DRAFT_211156</name>
</gene>
<reference evidence="1" key="1">
    <citation type="submission" date="2023-06" db="EMBL/GenBank/DDBJ databases">
        <title>Genome-scale phylogeny and comparative genomics of the fungal order Sordariales.</title>
        <authorList>
            <consortium name="Lawrence Berkeley National Laboratory"/>
            <person name="Hensen N."/>
            <person name="Bonometti L."/>
            <person name="Westerberg I."/>
            <person name="Brannstrom I.O."/>
            <person name="Guillou S."/>
            <person name="Cros-Aarteil S."/>
            <person name="Calhoun S."/>
            <person name="Haridas S."/>
            <person name="Kuo A."/>
            <person name="Mondo S."/>
            <person name="Pangilinan J."/>
            <person name="Riley R."/>
            <person name="Labutti K."/>
            <person name="Andreopoulos B."/>
            <person name="Lipzen A."/>
            <person name="Chen C."/>
            <person name="Yanf M."/>
            <person name="Daum C."/>
            <person name="Ng V."/>
            <person name="Clum A."/>
            <person name="Steindorff A."/>
            <person name="Ohm R."/>
            <person name="Martin F."/>
            <person name="Silar P."/>
            <person name="Natvig D."/>
            <person name="Lalanne C."/>
            <person name="Gautier V."/>
            <person name="Ament-Velasquez S.L."/>
            <person name="Kruys A."/>
            <person name="Hutchinson M.I."/>
            <person name="Powell A.J."/>
            <person name="Barry K."/>
            <person name="Miller A.N."/>
            <person name="Grigoriev I.V."/>
            <person name="Debuchy R."/>
            <person name="Gladieux P."/>
            <person name="Thoren M.H."/>
            <person name="Johannesson H."/>
        </authorList>
    </citation>
    <scope>NUCLEOTIDE SEQUENCE</scope>
    <source>
        <strain evidence="1">SMH4607-1</strain>
    </source>
</reference>
<protein>
    <submittedName>
        <fullName evidence="1">Uncharacterized protein</fullName>
    </submittedName>
</protein>
<dbReference type="EMBL" id="JAUKUA010000003">
    <property type="protein sequence ID" value="KAK0721028.1"/>
    <property type="molecule type" value="Genomic_DNA"/>
</dbReference>
<keyword evidence="2" id="KW-1185">Reference proteome</keyword>
<accession>A0AA40AS76</accession>
<name>A0AA40AS76_9PEZI</name>
<evidence type="ECO:0000313" key="2">
    <source>
        <dbReference type="Proteomes" id="UP001172102"/>
    </source>
</evidence>
<evidence type="ECO:0000313" key="1">
    <source>
        <dbReference type="EMBL" id="KAK0721028.1"/>
    </source>
</evidence>
<comment type="caution">
    <text evidence="1">The sequence shown here is derived from an EMBL/GenBank/DDBJ whole genome shotgun (WGS) entry which is preliminary data.</text>
</comment>